<gene>
    <name evidence="7" type="ORF">C1H46_041193</name>
</gene>
<dbReference type="GO" id="GO:0000712">
    <property type="term" value="P:resolution of meiotic recombination intermediates"/>
    <property type="evidence" value="ECO:0007669"/>
    <property type="project" value="TreeGrafter"/>
</dbReference>
<dbReference type="InterPro" id="IPR050634">
    <property type="entry name" value="DNA_Topoisomerase_II"/>
</dbReference>
<keyword evidence="5" id="KW-0238">DNA-binding</keyword>
<dbReference type="InterPro" id="IPR036890">
    <property type="entry name" value="HATPase_C_sf"/>
</dbReference>
<dbReference type="EC" id="5.6.2.2" evidence="3"/>
<dbReference type="STRING" id="106549.A0A540KGC3"/>
<evidence type="ECO:0000256" key="2">
    <source>
        <dbReference type="ARBA" id="ARBA00001946"/>
    </source>
</evidence>
<evidence type="ECO:0000313" key="7">
    <source>
        <dbReference type="EMBL" id="TQD73276.1"/>
    </source>
</evidence>
<keyword evidence="6" id="KW-0413">Isomerase</keyword>
<evidence type="ECO:0000313" key="8">
    <source>
        <dbReference type="Proteomes" id="UP000315295"/>
    </source>
</evidence>
<accession>A0A540KGC3</accession>
<comment type="caution">
    <text evidence="7">The sequence shown here is derived from an EMBL/GenBank/DDBJ whole genome shotgun (WGS) entry which is preliminary data.</text>
</comment>
<comment type="cofactor">
    <cofactor evidence="2">
        <name>Mg(2+)</name>
        <dbReference type="ChEBI" id="CHEBI:18420"/>
    </cofactor>
</comment>
<proteinExistence type="predicted"/>
<dbReference type="PANTHER" id="PTHR10169">
    <property type="entry name" value="DNA TOPOISOMERASE/GYRASE"/>
    <property type="match status" value="1"/>
</dbReference>
<dbReference type="GO" id="GO:0003918">
    <property type="term" value="F:DNA topoisomerase type II (double strand cut, ATP-hydrolyzing) activity"/>
    <property type="evidence" value="ECO:0007669"/>
    <property type="project" value="UniProtKB-EC"/>
</dbReference>
<dbReference type="EMBL" id="VIEB01001310">
    <property type="protein sequence ID" value="TQD73276.1"/>
    <property type="molecule type" value="Genomic_DNA"/>
</dbReference>
<dbReference type="GO" id="GO:0005634">
    <property type="term" value="C:nucleus"/>
    <property type="evidence" value="ECO:0007669"/>
    <property type="project" value="TreeGrafter"/>
</dbReference>
<dbReference type="SUPFAM" id="SSF55874">
    <property type="entry name" value="ATPase domain of HSP90 chaperone/DNA topoisomerase II/histidine kinase"/>
    <property type="match status" value="1"/>
</dbReference>
<sequence>MRRDLIVLIIENPKIQVTLDSNLPKIQVTLDSNQNSQLRMVEREVKGNEEEPRLNPHLPCSVAPTVSTFVVTLTLNHHQEERVYVPELNFEHLLTSSIYYDTVKKTTGGCNGYGAKLTNIFSIEFIIETTNVKTGIKLWIP</sequence>
<dbReference type="Gene3D" id="3.30.565.10">
    <property type="entry name" value="Histidine kinase-like ATPase, C-terminal domain"/>
    <property type="match status" value="1"/>
</dbReference>
<dbReference type="GO" id="GO:0003677">
    <property type="term" value="F:DNA binding"/>
    <property type="evidence" value="ECO:0007669"/>
    <property type="project" value="UniProtKB-KW"/>
</dbReference>
<evidence type="ECO:0000256" key="3">
    <source>
        <dbReference type="ARBA" id="ARBA00012895"/>
    </source>
</evidence>
<name>A0A540KGC3_MALBA</name>
<dbReference type="AlphaFoldDB" id="A0A540KGC3"/>
<keyword evidence="8" id="KW-1185">Reference proteome</keyword>
<dbReference type="GO" id="GO:0000819">
    <property type="term" value="P:sister chromatid segregation"/>
    <property type="evidence" value="ECO:0007669"/>
    <property type="project" value="TreeGrafter"/>
</dbReference>
<comment type="catalytic activity">
    <reaction evidence="1">
        <text>ATP-dependent breakage, passage and rejoining of double-stranded DNA.</text>
        <dbReference type="EC" id="5.6.2.2"/>
    </reaction>
</comment>
<reference evidence="7 8" key="1">
    <citation type="journal article" date="2019" name="G3 (Bethesda)">
        <title>Sequencing of a Wild Apple (Malus baccata) Genome Unravels the Differences Between Cultivated and Wild Apple Species Regarding Disease Resistance and Cold Tolerance.</title>
        <authorList>
            <person name="Chen X."/>
        </authorList>
    </citation>
    <scope>NUCLEOTIDE SEQUENCE [LARGE SCALE GENOMIC DNA]</scope>
    <source>
        <strain evidence="8">cv. Shandingzi</strain>
        <tissue evidence="7">Leaves</tissue>
    </source>
</reference>
<evidence type="ECO:0000256" key="4">
    <source>
        <dbReference type="ARBA" id="ARBA00023029"/>
    </source>
</evidence>
<protein>
    <recommendedName>
        <fullName evidence="3">DNA topoisomerase (ATP-hydrolyzing)</fullName>
        <ecNumber evidence="3">5.6.2.2</ecNumber>
    </recommendedName>
</protein>
<organism evidence="7 8">
    <name type="scientific">Malus baccata</name>
    <name type="common">Siberian crab apple</name>
    <name type="synonym">Pyrus baccata</name>
    <dbReference type="NCBI Taxonomy" id="106549"/>
    <lineage>
        <taxon>Eukaryota</taxon>
        <taxon>Viridiplantae</taxon>
        <taxon>Streptophyta</taxon>
        <taxon>Embryophyta</taxon>
        <taxon>Tracheophyta</taxon>
        <taxon>Spermatophyta</taxon>
        <taxon>Magnoliopsida</taxon>
        <taxon>eudicotyledons</taxon>
        <taxon>Gunneridae</taxon>
        <taxon>Pentapetalae</taxon>
        <taxon>rosids</taxon>
        <taxon>fabids</taxon>
        <taxon>Rosales</taxon>
        <taxon>Rosaceae</taxon>
        <taxon>Amygdaloideae</taxon>
        <taxon>Maleae</taxon>
        <taxon>Malus</taxon>
    </lineage>
</organism>
<evidence type="ECO:0000256" key="6">
    <source>
        <dbReference type="ARBA" id="ARBA00023235"/>
    </source>
</evidence>
<evidence type="ECO:0000256" key="1">
    <source>
        <dbReference type="ARBA" id="ARBA00000185"/>
    </source>
</evidence>
<evidence type="ECO:0000256" key="5">
    <source>
        <dbReference type="ARBA" id="ARBA00023125"/>
    </source>
</evidence>
<dbReference type="Proteomes" id="UP000315295">
    <property type="component" value="Unassembled WGS sequence"/>
</dbReference>
<dbReference type="PANTHER" id="PTHR10169:SF38">
    <property type="entry name" value="DNA TOPOISOMERASE 2"/>
    <property type="match status" value="1"/>
</dbReference>
<keyword evidence="4" id="KW-0799">Topoisomerase</keyword>